<organism evidence="1">
    <name type="scientific">marine sediment metagenome</name>
    <dbReference type="NCBI Taxonomy" id="412755"/>
    <lineage>
        <taxon>unclassified sequences</taxon>
        <taxon>metagenomes</taxon>
        <taxon>ecological metagenomes</taxon>
    </lineage>
</organism>
<dbReference type="AlphaFoldDB" id="A0A0F9H6J2"/>
<protein>
    <submittedName>
        <fullName evidence="1">Uncharacterized protein</fullName>
    </submittedName>
</protein>
<accession>A0A0F9H6J2</accession>
<dbReference type="EMBL" id="LAZR01017878">
    <property type="protein sequence ID" value="KKL98591.1"/>
    <property type="molecule type" value="Genomic_DNA"/>
</dbReference>
<gene>
    <name evidence="1" type="ORF">LCGC14_1822870</name>
</gene>
<sequence>MYLRNKNQDLPCKRFLDVINNLEQFANRLEVIDEINSIDETINFYIFMFLNISKN</sequence>
<name>A0A0F9H6J2_9ZZZZ</name>
<reference evidence="1" key="1">
    <citation type="journal article" date="2015" name="Nature">
        <title>Complex archaea that bridge the gap between prokaryotes and eukaryotes.</title>
        <authorList>
            <person name="Spang A."/>
            <person name="Saw J.H."/>
            <person name="Jorgensen S.L."/>
            <person name="Zaremba-Niedzwiedzka K."/>
            <person name="Martijn J."/>
            <person name="Lind A.E."/>
            <person name="van Eijk R."/>
            <person name="Schleper C."/>
            <person name="Guy L."/>
            <person name="Ettema T.J."/>
        </authorList>
    </citation>
    <scope>NUCLEOTIDE SEQUENCE</scope>
</reference>
<comment type="caution">
    <text evidence="1">The sequence shown here is derived from an EMBL/GenBank/DDBJ whole genome shotgun (WGS) entry which is preliminary data.</text>
</comment>
<proteinExistence type="predicted"/>
<evidence type="ECO:0000313" key="1">
    <source>
        <dbReference type="EMBL" id="KKL98591.1"/>
    </source>
</evidence>